<evidence type="ECO:0000313" key="3">
    <source>
        <dbReference type="EMBL" id="SNQ47577.1"/>
    </source>
</evidence>
<organism evidence="3 4">
    <name type="scientific">Frankia canadensis</name>
    <dbReference type="NCBI Taxonomy" id="1836972"/>
    <lineage>
        <taxon>Bacteria</taxon>
        <taxon>Bacillati</taxon>
        <taxon>Actinomycetota</taxon>
        <taxon>Actinomycetes</taxon>
        <taxon>Frankiales</taxon>
        <taxon>Frankiaceae</taxon>
        <taxon>Frankia</taxon>
    </lineage>
</organism>
<feature type="domain" description="TIR" evidence="2">
    <location>
        <begin position="3"/>
        <end position="70"/>
    </location>
</feature>
<feature type="region of interest" description="Disordered" evidence="1">
    <location>
        <begin position="61"/>
        <end position="112"/>
    </location>
</feature>
<accession>A0A2I2KPH9</accession>
<evidence type="ECO:0000259" key="2">
    <source>
        <dbReference type="Pfam" id="PF13676"/>
    </source>
</evidence>
<proteinExistence type="predicted"/>
<evidence type="ECO:0000313" key="4">
    <source>
        <dbReference type="Proteomes" id="UP000234331"/>
    </source>
</evidence>
<reference evidence="3 4" key="1">
    <citation type="submission" date="2017-06" db="EMBL/GenBank/DDBJ databases">
        <authorList>
            <person name="Kim H.J."/>
            <person name="Triplett B.A."/>
        </authorList>
    </citation>
    <scope>NUCLEOTIDE SEQUENCE [LARGE SCALE GENOMIC DNA]</scope>
    <source>
        <strain evidence="3">FRACA_ARgP5</strain>
    </source>
</reference>
<dbReference type="Pfam" id="PF13676">
    <property type="entry name" value="TIR_2"/>
    <property type="match status" value="1"/>
</dbReference>
<sequence>MEERAGLRVIVEAWDGVAGSRWTATVNEHLPLVNHVLVVVSPHYTEAGAQQTVWQAAFDADPGGRGPACPRRTGRGTGRPAACRRGCSRDVAARHRSAGGGRYGGEPARACP</sequence>
<name>A0A2I2KPH9_9ACTN</name>
<dbReference type="EMBL" id="FZMO01000109">
    <property type="protein sequence ID" value="SNQ47577.1"/>
    <property type="molecule type" value="Genomic_DNA"/>
</dbReference>
<gene>
    <name evidence="3" type="ORF">FRACA_1970004</name>
</gene>
<dbReference type="Proteomes" id="UP000234331">
    <property type="component" value="Unassembled WGS sequence"/>
</dbReference>
<protein>
    <recommendedName>
        <fullName evidence="2">TIR domain-containing protein</fullName>
    </recommendedName>
</protein>
<dbReference type="InterPro" id="IPR000157">
    <property type="entry name" value="TIR_dom"/>
</dbReference>
<evidence type="ECO:0000256" key="1">
    <source>
        <dbReference type="SAM" id="MobiDB-lite"/>
    </source>
</evidence>
<keyword evidence="4" id="KW-1185">Reference proteome</keyword>
<dbReference type="AlphaFoldDB" id="A0A2I2KPH9"/>
<dbReference type="GO" id="GO:0007165">
    <property type="term" value="P:signal transduction"/>
    <property type="evidence" value="ECO:0007669"/>
    <property type="project" value="InterPro"/>
</dbReference>